<name>A0A835VKC1_VANPL</name>
<keyword evidence="3" id="KW-1185">Reference proteome</keyword>
<organism evidence="2 3">
    <name type="scientific">Vanilla planifolia</name>
    <name type="common">Vanilla</name>
    <dbReference type="NCBI Taxonomy" id="51239"/>
    <lineage>
        <taxon>Eukaryota</taxon>
        <taxon>Viridiplantae</taxon>
        <taxon>Streptophyta</taxon>
        <taxon>Embryophyta</taxon>
        <taxon>Tracheophyta</taxon>
        <taxon>Spermatophyta</taxon>
        <taxon>Magnoliopsida</taxon>
        <taxon>Liliopsida</taxon>
        <taxon>Asparagales</taxon>
        <taxon>Orchidaceae</taxon>
        <taxon>Vanilloideae</taxon>
        <taxon>Vanilleae</taxon>
        <taxon>Vanilla</taxon>
    </lineage>
</organism>
<keyword evidence="1" id="KW-1133">Transmembrane helix</keyword>
<protein>
    <submittedName>
        <fullName evidence="2">Uncharacterized protein</fullName>
    </submittedName>
</protein>
<sequence length="118" mass="13746">MGTETVFMLVFSHCKKEMRCHLIQFSCFCPRIDEVILLSSTLKASCAPTIATMCRKMETRSDMPKLVLLFSFICLIIQTYHRKGYLSSKLPCTILKILFVYKVCLVVFFYQLKMLRVL</sequence>
<comment type="caution">
    <text evidence="2">The sequence shown here is derived from an EMBL/GenBank/DDBJ whole genome shotgun (WGS) entry which is preliminary data.</text>
</comment>
<evidence type="ECO:0000313" key="2">
    <source>
        <dbReference type="EMBL" id="KAG0499751.1"/>
    </source>
</evidence>
<dbReference type="Proteomes" id="UP000636800">
    <property type="component" value="Chromosome 1"/>
</dbReference>
<evidence type="ECO:0000256" key="1">
    <source>
        <dbReference type="SAM" id="Phobius"/>
    </source>
</evidence>
<accession>A0A835VKC1</accession>
<gene>
    <name evidence="2" type="ORF">HPP92_004442</name>
</gene>
<dbReference type="AlphaFoldDB" id="A0A835VKC1"/>
<feature type="transmembrane region" description="Helical" evidence="1">
    <location>
        <begin position="93"/>
        <end position="112"/>
    </location>
</feature>
<keyword evidence="1" id="KW-0812">Transmembrane</keyword>
<proteinExistence type="predicted"/>
<reference evidence="2 3" key="1">
    <citation type="journal article" date="2020" name="Nat. Food">
        <title>A phased Vanilla planifolia genome enables genetic improvement of flavour and production.</title>
        <authorList>
            <person name="Hasing T."/>
            <person name="Tang H."/>
            <person name="Brym M."/>
            <person name="Khazi F."/>
            <person name="Huang T."/>
            <person name="Chambers A.H."/>
        </authorList>
    </citation>
    <scope>NUCLEOTIDE SEQUENCE [LARGE SCALE GENOMIC DNA]</scope>
    <source>
        <tissue evidence="2">Leaf</tissue>
    </source>
</reference>
<keyword evidence="1" id="KW-0472">Membrane</keyword>
<feature type="transmembrane region" description="Helical" evidence="1">
    <location>
        <begin position="63"/>
        <end position="81"/>
    </location>
</feature>
<evidence type="ECO:0000313" key="3">
    <source>
        <dbReference type="Proteomes" id="UP000636800"/>
    </source>
</evidence>
<dbReference type="EMBL" id="JADCNL010000001">
    <property type="protein sequence ID" value="KAG0499751.1"/>
    <property type="molecule type" value="Genomic_DNA"/>
</dbReference>